<keyword evidence="3" id="KW-1185">Reference proteome</keyword>
<gene>
    <name evidence="2" type="ORF">PVK06_044456</name>
</gene>
<evidence type="ECO:0000256" key="1">
    <source>
        <dbReference type="SAM" id="MobiDB-lite"/>
    </source>
</evidence>
<protein>
    <submittedName>
        <fullName evidence="2">Uncharacterized protein</fullName>
    </submittedName>
</protein>
<accession>A0ABR0MRR0</accession>
<dbReference type="EMBL" id="JARKNE010000012">
    <property type="protein sequence ID" value="KAK5776497.1"/>
    <property type="molecule type" value="Genomic_DNA"/>
</dbReference>
<proteinExistence type="predicted"/>
<name>A0ABR0MRR0_GOSAR</name>
<reference evidence="2 3" key="1">
    <citation type="submission" date="2023-03" db="EMBL/GenBank/DDBJ databases">
        <title>WGS of Gossypium arboreum.</title>
        <authorList>
            <person name="Yu D."/>
        </authorList>
    </citation>
    <scope>NUCLEOTIDE SEQUENCE [LARGE SCALE GENOMIC DNA]</scope>
    <source>
        <tissue evidence="2">Leaf</tissue>
    </source>
</reference>
<organism evidence="2 3">
    <name type="scientific">Gossypium arboreum</name>
    <name type="common">Tree cotton</name>
    <name type="synonym">Gossypium nanking</name>
    <dbReference type="NCBI Taxonomy" id="29729"/>
    <lineage>
        <taxon>Eukaryota</taxon>
        <taxon>Viridiplantae</taxon>
        <taxon>Streptophyta</taxon>
        <taxon>Embryophyta</taxon>
        <taxon>Tracheophyta</taxon>
        <taxon>Spermatophyta</taxon>
        <taxon>Magnoliopsida</taxon>
        <taxon>eudicotyledons</taxon>
        <taxon>Gunneridae</taxon>
        <taxon>Pentapetalae</taxon>
        <taxon>rosids</taxon>
        <taxon>malvids</taxon>
        <taxon>Malvales</taxon>
        <taxon>Malvaceae</taxon>
        <taxon>Malvoideae</taxon>
        <taxon>Gossypium</taxon>
    </lineage>
</organism>
<dbReference type="Proteomes" id="UP001358586">
    <property type="component" value="Chromosome 12"/>
</dbReference>
<feature type="region of interest" description="Disordered" evidence="1">
    <location>
        <begin position="137"/>
        <end position="158"/>
    </location>
</feature>
<evidence type="ECO:0000313" key="2">
    <source>
        <dbReference type="EMBL" id="KAK5776497.1"/>
    </source>
</evidence>
<evidence type="ECO:0000313" key="3">
    <source>
        <dbReference type="Proteomes" id="UP001358586"/>
    </source>
</evidence>
<comment type="caution">
    <text evidence="2">The sequence shown here is derived from an EMBL/GenBank/DDBJ whole genome shotgun (WGS) entry which is preliminary data.</text>
</comment>
<sequence>MNVEIWGEGVKVPQSKTIIDSVSDEDIQKLLAEATQVAKKQEERMIEMKNEGLWMLLAPKDILIKNGGLIGLVSYVKPYVHNVVMEFYVNLLRSVSDMHNKLRQKVFVCGKCRNHPRREEMRSPINLDVHMKTRPKINPDMHMKTRPKSQWSRQPKQCDETLHAPGCGTHLWDR</sequence>